<feature type="transmembrane region" description="Helical" evidence="9">
    <location>
        <begin position="99"/>
        <end position="117"/>
    </location>
</feature>
<keyword evidence="4" id="KW-0378">Hydrolase</keyword>
<evidence type="ECO:0000313" key="10">
    <source>
        <dbReference type="EMBL" id="KAG9241676.1"/>
    </source>
</evidence>
<name>A0A9P7YXV6_9HELO</name>
<dbReference type="GO" id="GO:0016811">
    <property type="term" value="F:hydrolase activity, acting on carbon-nitrogen (but not peptide) bonds, in linear amides"/>
    <property type="evidence" value="ECO:0007669"/>
    <property type="project" value="InterPro"/>
</dbReference>
<evidence type="ECO:0000256" key="9">
    <source>
        <dbReference type="SAM" id="Phobius"/>
    </source>
</evidence>
<dbReference type="OrthoDB" id="187171at2759"/>
<comment type="similarity">
    <text evidence="2">Belongs to the alkaline ceramidase family.</text>
</comment>
<comment type="cofactor">
    <cofactor evidence="8">
        <name>Zn(2+)</name>
        <dbReference type="ChEBI" id="CHEBI:29105"/>
    </cofactor>
</comment>
<comment type="caution">
    <text evidence="10">The sequence shown here is derived from an EMBL/GenBank/DDBJ whole genome shotgun (WGS) entry which is preliminary data.</text>
</comment>
<reference evidence="10" key="1">
    <citation type="journal article" date="2021" name="IMA Fungus">
        <title>Genomic characterization of three marine fungi, including Emericellopsis atlantica sp. nov. with signatures of a generalist lifestyle and marine biomass degradation.</title>
        <authorList>
            <person name="Hagestad O.C."/>
            <person name="Hou L."/>
            <person name="Andersen J.H."/>
            <person name="Hansen E.H."/>
            <person name="Altermark B."/>
            <person name="Li C."/>
            <person name="Kuhnert E."/>
            <person name="Cox R.J."/>
            <person name="Crous P.W."/>
            <person name="Spatafora J.W."/>
            <person name="Lail K."/>
            <person name="Amirebrahimi M."/>
            <person name="Lipzen A."/>
            <person name="Pangilinan J."/>
            <person name="Andreopoulos W."/>
            <person name="Hayes R.D."/>
            <person name="Ng V."/>
            <person name="Grigoriev I.V."/>
            <person name="Jackson S.A."/>
            <person name="Sutton T.D.S."/>
            <person name="Dobson A.D.W."/>
            <person name="Rama T."/>
        </authorList>
    </citation>
    <scope>NUCLEOTIDE SEQUENCE</scope>
    <source>
        <strain evidence="10">TRa3180A</strain>
    </source>
</reference>
<gene>
    <name evidence="10" type="ORF">BJ878DRAFT_519382</name>
</gene>
<dbReference type="EMBL" id="MU254172">
    <property type="protein sequence ID" value="KAG9241676.1"/>
    <property type="molecule type" value="Genomic_DNA"/>
</dbReference>
<keyword evidence="6 9" id="KW-0472">Membrane</keyword>
<protein>
    <submittedName>
        <fullName evidence="10">Ceramidase</fullName>
    </submittedName>
</protein>
<dbReference type="Proteomes" id="UP000887226">
    <property type="component" value="Unassembled WGS sequence"/>
</dbReference>
<dbReference type="AlphaFoldDB" id="A0A9P7YXV6"/>
<keyword evidence="5 9" id="KW-1133">Transmembrane helix</keyword>
<feature type="binding site" evidence="8">
    <location>
        <position position="85"/>
    </location>
    <ligand>
        <name>Zn(2+)</name>
        <dbReference type="ChEBI" id="CHEBI:29105"/>
        <note>catalytic</note>
    </ligand>
</feature>
<feature type="binding site" evidence="8">
    <location>
        <position position="226"/>
    </location>
    <ligand>
        <name>Zn(2+)</name>
        <dbReference type="ChEBI" id="CHEBI:29105"/>
        <note>catalytic</note>
    </ligand>
</feature>
<feature type="binding site" evidence="8">
    <location>
        <position position="230"/>
    </location>
    <ligand>
        <name>Zn(2+)</name>
        <dbReference type="ChEBI" id="CHEBI:29105"/>
        <note>catalytic</note>
    </ligand>
</feature>
<dbReference type="GO" id="GO:0046513">
    <property type="term" value="P:ceramide biosynthetic process"/>
    <property type="evidence" value="ECO:0007669"/>
    <property type="project" value="TreeGrafter"/>
</dbReference>
<feature type="transmembrane region" description="Helical" evidence="9">
    <location>
        <begin position="227"/>
        <end position="247"/>
    </location>
</feature>
<evidence type="ECO:0000256" key="2">
    <source>
        <dbReference type="ARBA" id="ARBA00009780"/>
    </source>
</evidence>
<evidence type="ECO:0000256" key="4">
    <source>
        <dbReference type="ARBA" id="ARBA00022801"/>
    </source>
</evidence>
<evidence type="ECO:0000313" key="11">
    <source>
        <dbReference type="Proteomes" id="UP000887226"/>
    </source>
</evidence>
<keyword evidence="3 9" id="KW-0812">Transmembrane</keyword>
<evidence type="ECO:0000256" key="8">
    <source>
        <dbReference type="PIRSR" id="PIRSR608901-2"/>
    </source>
</evidence>
<evidence type="ECO:0000256" key="5">
    <source>
        <dbReference type="ARBA" id="ARBA00022989"/>
    </source>
</evidence>
<keyword evidence="7" id="KW-0106">Calcium</keyword>
<proteinExistence type="inferred from homology"/>
<feature type="binding site" evidence="7">
    <location>
        <position position="37"/>
    </location>
    <ligand>
        <name>Ca(2+)</name>
        <dbReference type="ChEBI" id="CHEBI:29108"/>
    </ligand>
</feature>
<feature type="transmembrane region" description="Helical" evidence="9">
    <location>
        <begin position="124"/>
        <end position="145"/>
    </location>
</feature>
<feature type="transmembrane region" description="Helical" evidence="9">
    <location>
        <begin position="151"/>
        <end position="168"/>
    </location>
</feature>
<keyword evidence="8" id="KW-0862">Zinc</keyword>
<keyword evidence="11" id="KW-1185">Reference proteome</keyword>
<comment type="subcellular location">
    <subcellularLocation>
        <location evidence="1">Membrane</location>
        <topology evidence="1">Multi-pass membrane protein</topology>
    </subcellularLocation>
</comment>
<dbReference type="PANTHER" id="PTHR46187">
    <property type="entry name" value="ALKALINE CERAMIDASE 3"/>
    <property type="match status" value="1"/>
</dbReference>
<sequence length="286" mass="32553">MSFLSWPYVEGTSVWGENTSAYDFCEMNYYITNYIAEFVNVSTNLGYIYLGYKGIRNNRRGNNDAVVTTCYMLLQSIGVGSGIYHAAPKYFTQMVDEFPMLYATAGILYGTLSITLGASARKSLAILMPFFITGVSIAHACLGNVTLFRMTFLSLILSVLGWLTYLVNFRVPDAKVRKDAACLTGYGAGFFLLGYVLWNVDMHLCSYLTGVRQMVGMPLGFLIEFHGWWHIFTGIAVYYDIVFIEYLRLYMTSRNTKSPRNFKLIWSNRYTLPHMQIDQKPVLKKS</sequence>
<evidence type="ECO:0000256" key="1">
    <source>
        <dbReference type="ARBA" id="ARBA00004141"/>
    </source>
</evidence>
<keyword evidence="7" id="KW-0479">Metal-binding</keyword>
<dbReference type="PANTHER" id="PTHR46187:SF1">
    <property type="entry name" value="ALKALINE PHYTOCERAMIDASE"/>
    <property type="match status" value="1"/>
</dbReference>
<evidence type="ECO:0000256" key="3">
    <source>
        <dbReference type="ARBA" id="ARBA00022692"/>
    </source>
</evidence>
<dbReference type="GO" id="GO:0046872">
    <property type="term" value="F:metal ion binding"/>
    <property type="evidence" value="ECO:0007669"/>
    <property type="project" value="UniProtKB-KW"/>
</dbReference>
<feature type="transmembrane region" description="Helical" evidence="9">
    <location>
        <begin position="180"/>
        <end position="198"/>
    </location>
</feature>
<evidence type="ECO:0000256" key="7">
    <source>
        <dbReference type="PIRSR" id="PIRSR608901-1"/>
    </source>
</evidence>
<accession>A0A9P7YXV6</accession>
<dbReference type="InterPro" id="IPR008901">
    <property type="entry name" value="ACER"/>
</dbReference>
<dbReference type="GO" id="GO:0005789">
    <property type="term" value="C:endoplasmic reticulum membrane"/>
    <property type="evidence" value="ECO:0007669"/>
    <property type="project" value="TreeGrafter"/>
</dbReference>
<dbReference type="Pfam" id="PF05875">
    <property type="entry name" value="Ceramidase"/>
    <property type="match status" value="1"/>
</dbReference>
<feature type="binding site" evidence="7">
    <location>
        <position position="26"/>
    </location>
    <ligand>
        <name>Ca(2+)</name>
        <dbReference type="ChEBI" id="CHEBI:29108"/>
    </ligand>
</feature>
<organism evidence="10 11">
    <name type="scientific">Calycina marina</name>
    <dbReference type="NCBI Taxonomy" id="1763456"/>
    <lineage>
        <taxon>Eukaryota</taxon>
        <taxon>Fungi</taxon>
        <taxon>Dikarya</taxon>
        <taxon>Ascomycota</taxon>
        <taxon>Pezizomycotina</taxon>
        <taxon>Leotiomycetes</taxon>
        <taxon>Helotiales</taxon>
        <taxon>Pezizellaceae</taxon>
        <taxon>Calycina</taxon>
    </lineage>
</organism>
<dbReference type="GO" id="GO:0046514">
    <property type="term" value="P:ceramide catabolic process"/>
    <property type="evidence" value="ECO:0007669"/>
    <property type="project" value="TreeGrafter"/>
</dbReference>
<feature type="transmembrane region" description="Helical" evidence="9">
    <location>
        <begin position="65"/>
        <end position="87"/>
    </location>
</feature>
<feature type="binding site" evidence="7">
    <location>
        <position position="28"/>
    </location>
    <ligand>
        <name>Ca(2+)</name>
        <dbReference type="ChEBI" id="CHEBI:29108"/>
    </ligand>
</feature>
<feature type="binding site" evidence="7">
    <location>
        <position position="23"/>
    </location>
    <ligand>
        <name>Ca(2+)</name>
        <dbReference type="ChEBI" id="CHEBI:29108"/>
    </ligand>
</feature>
<evidence type="ECO:0000256" key="6">
    <source>
        <dbReference type="ARBA" id="ARBA00023136"/>
    </source>
</evidence>